<evidence type="ECO:0000256" key="1">
    <source>
        <dbReference type="ARBA" id="ARBA00022603"/>
    </source>
</evidence>
<protein>
    <submittedName>
        <fullName evidence="3">Cephalosporin hydroxylase family protein</fullName>
    </submittedName>
</protein>
<organism evidence="3 4">
    <name type="scientific">Desulfonema limicola</name>
    <dbReference type="NCBI Taxonomy" id="45656"/>
    <lineage>
        <taxon>Bacteria</taxon>
        <taxon>Pseudomonadati</taxon>
        <taxon>Thermodesulfobacteriota</taxon>
        <taxon>Desulfobacteria</taxon>
        <taxon>Desulfobacterales</taxon>
        <taxon>Desulfococcaceae</taxon>
        <taxon>Desulfonema</taxon>
    </lineage>
</organism>
<dbReference type="Gene3D" id="3.40.50.150">
    <property type="entry name" value="Vaccinia Virus protein VP39"/>
    <property type="match status" value="1"/>
</dbReference>
<dbReference type="PANTHER" id="PTHR40048:SF1">
    <property type="entry name" value="RHAMNOSYL O-METHYLTRANSFERASE"/>
    <property type="match status" value="1"/>
</dbReference>
<sequence length="236" mass="27492">MLPDFIKEFLNKYTAKPLRRKLYQERYNLSLRDWLIYHQKEVVFDQVKWMGVPVWKNVLDAWIYQEIIYEVQPDVIVEIGSRYGGSTKYFANLLDILDKGMVISIDPYREDYNFTHKRVKVLTGKSSDLDILAEVEDLCCDKGVFVIQDGDHSKTQALEDLENYSKFVSIGSYFIMEDGIVDLFHDGDGLGFKKDNPGPLEAVEDFLSRNPNFAVDSTRERYLLTYNPKGFLKRIS</sequence>
<gene>
    <name evidence="3" type="ORF">dnl_27100</name>
</gene>
<name>A0A975B7Q5_9BACT</name>
<keyword evidence="1" id="KW-0489">Methyltransferase</keyword>
<dbReference type="Pfam" id="PF04989">
    <property type="entry name" value="RMNT_CmcI"/>
    <property type="match status" value="1"/>
</dbReference>
<keyword evidence="4" id="KW-1185">Reference proteome</keyword>
<dbReference type="RefSeq" id="WP_246514956.1">
    <property type="nucleotide sequence ID" value="NZ_CP061799.1"/>
</dbReference>
<dbReference type="InterPro" id="IPR029063">
    <property type="entry name" value="SAM-dependent_MTases_sf"/>
</dbReference>
<dbReference type="GO" id="GO:0008168">
    <property type="term" value="F:methyltransferase activity"/>
    <property type="evidence" value="ECO:0007669"/>
    <property type="project" value="UniProtKB-KW"/>
</dbReference>
<proteinExistence type="predicted"/>
<accession>A0A975B7Q5</accession>
<dbReference type="AlphaFoldDB" id="A0A975B7Q5"/>
<dbReference type="InterPro" id="IPR007072">
    <property type="entry name" value="RNMT_CmcI"/>
</dbReference>
<dbReference type="KEGG" id="dli:dnl_27100"/>
<dbReference type="GO" id="GO:0008610">
    <property type="term" value="P:lipid biosynthetic process"/>
    <property type="evidence" value="ECO:0007669"/>
    <property type="project" value="InterPro"/>
</dbReference>
<dbReference type="Proteomes" id="UP000663720">
    <property type="component" value="Chromosome"/>
</dbReference>
<dbReference type="SUPFAM" id="SSF53335">
    <property type="entry name" value="S-adenosyl-L-methionine-dependent methyltransferases"/>
    <property type="match status" value="1"/>
</dbReference>
<evidence type="ECO:0000313" key="3">
    <source>
        <dbReference type="EMBL" id="QTA80407.1"/>
    </source>
</evidence>
<dbReference type="GO" id="GO:0032259">
    <property type="term" value="P:methylation"/>
    <property type="evidence" value="ECO:0007669"/>
    <property type="project" value="UniProtKB-KW"/>
</dbReference>
<reference evidence="3" key="1">
    <citation type="journal article" date="2021" name="Microb. Physiol.">
        <title>Proteogenomic Insights into the Physiology of Marine, Sulfate-Reducing, Filamentous Desulfonema limicola and Desulfonema magnum.</title>
        <authorList>
            <person name="Schnaars V."/>
            <person name="Wohlbrand L."/>
            <person name="Scheve S."/>
            <person name="Hinrichs C."/>
            <person name="Reinhardt R."/>
            <person name="Rabus R."/>
        </authorList>
    </citation>
    <scope>NUCLEOTIDE SEQUENCE</scope>
    <source>
        <strain evidence="3">5ac10</strain>
    </source>
</reference>
<dbReference type="GO" id="GO:0005886">
    <property type="term" value="C:plasma membrane"/>
    <property type="evidence" value="ECO:0007669"/>
    <property type="project" value="TreeGrafter"/>
</dbReference>
<evidence type="ECO:0000313" key="4">
    <source>
        <dbReference type="Proteomes" id="UP000663720"/>
    </source>
</evidence>
<keyword evidence="2" id="KW-0808">Transferase</keyword>
<evidence type="ECO:0000256" key="2">
    <source>
        <dbReference type="ARBA" id="ARBA00022679"/>
    </source>
</evidence>
<dbReference type="EMBL" id="CP061799">
    <property type="protein sequence ID" value="QTA80407.1"/>
    <property type="molecule type" value="Genomic_DNA"/>
</dbReference>
<dbReference type="PANTHER" id="PTHR40048">
    <property type="entry name" value="RHAMNOSYL O-METHYLTRANSFERASE"/>
    <property type="match status" value="1"/>
</dbReference>
<dbReference type="GO" id="GO:0071770">
    <property type="term" value="P:DIM/DIP cell wall layer assembly"/>
    <property type="evidence" value="ECO:0007669"/>
    <property type="project" value="TreeGrafter"/>
</dbReference>